<keyword evidence="2" id="KW-1185">Reference proteome</keyword>
<proteinExistence type="predicted"/>
<accession>A0A0J8AX92</accession>
<evidence type="ECO:0000313" key="2">
    <source>
        <dbReference type="Proteomes" id="UP000052232"/>
    </source>
</evidence>
<comment type="caution">
    <text evidence="1">The sequence shown here is derived from an EMBL/GenBank/DDBJ whole genome shotgun (WGS) entry which is preliminary data.</text>
</comment>
<dbReference type="AlphaFoldDB" id="A0A0J8AX92"/>
<dbReference type="Proteomes" id="UP000052232">
    <property type="component" value="Unassembled WGS sequence"/>
</dbReference>
<sequence>MRGYLDAHVDVIARKRAVDDRHAHFGTDLSDNLANPQTHLAMQHIEPIFRYPEEMIAMIQYCVTNAAIAHSRVQG</sequence>
<protein>
    <submittedName>
        <fullName evidence="1">Uncharacterized protein</fullName>
    </submittedName>
</protein>
<name>A0A0J8AX92_9SPHN</name>
<reference evidence="1 2" key="1">
    <citation type="journal article" date="2015" name="G3 (Bethesda)">
        <title>Insights into Ongoing Evolution of the Hexachlorocyclohexane Catabolic Pathway from Comparative Genomics of Ten Sphingomonadaceae Strains.</title>
        <authorList>
            <person name="Pearce S.L."/>
            <person name="Oakeshott J.G."/>
            <person name="Pandey G."/>
        </authorList>
    </citation>
    <scope>NUCLEOTIDE SEQUENCE [LARGE SCALE GENOMIC DNA]</scope>
    <source>
        <strain evidence="1 2">LL01</strain>
    </source>
</reference>
<organism evidence="1 2">
    <name type="scientific">Sphingobium cupriresistens LL01</name>
    <dbReference type="NCBI Taxonomy" id="1420583"/>
    <lineage>
        <taxon>Bacteria</taxon>
        <taxon>Pseudomonadati</taxon>
        <taxon>Pseudomonadota</taxon>
        <taxon>Alphaproteobacteria</taxon>
        <taxon>Sphingomonadales</taxon>
        <taxon>Sphingomonadaceae</taxon>
        <taxon>Sphingobium</taxon>
    </lineage>
</organism>
<evidence type="ECO:0000313" key="1">
    <source>
        <dbReference type="EMBL" id="KMS58805.1"/>
    </source>
</evidence>
<dbReference type="EMBL" id="JACT01000001">
    <property type="protein sequence ID" value="KMS58805.1"/>
    <property type="molecule type" value="Genomic_DNA"/>
</dbReference>
<gene>
    <name evidence="1" type="ORF">V473_08575</name>
</gene>